<feature type="transmembrane region" description="Helical" evidence="1">
    <location>
        <begin position="44"/>
        <end position="63"/>
    </location>
</feature>
<gene>
    <name evidence="2" type="ORF">BSZ19_01435</name>
</gene>
<proteinExistence type="predicted"/>
<dbReference type="EMBL" id="NAFL01000153">
    <property type="protein sequence ID" value="OSJ36998.1"/>
    <property type="molecule type" value="Genomic_DNA"/>
</dbReference>
<evidence type="ECO:0000313" key="2">
    <source>
        <dbReference type="EMBL" id="OSJ36998.1"/>
    </source>
</evidence>
<keyword evidence="1" id="KW-0472">Membrane</keyword>
<keyword evidence="1" id="KW-0812">Transmembrane</keyword>
<keyword evidence="1" id="KW-1133">Transmembrane helix</keyword>
<protein>
    <submittedName>
        <fullName evidence="2">Uncharacterized protein</fullName>
    </submittedName>
</protein>
<dbReference type="Proteomes" id="UP000193335">
    <property type="component" value="Unassembled WGS sequence"/>
</dbReference>
<evidence type="ECO:0000256" key="1">
    <source>
        <dbReference type="SAM" id="Phobius"/>
    </source>
</evidence>
<name>A0A1Y2JXW8_BRAJP</name>
<feature type="transmembrane region" description="Helical" evidence="1">
    <location>
        <begin position="6"/>
        <end position="23"/>
    </location>
</feature>
<organism evidence="2 3">
    <name type="scientific">Bradyrhizobium japonicum</name>
    <dbReference type="NCBI Taxonomy" id="375"/>
    <lineage>
        <taxon>Bacteria</taxon>
        <taxon>Pseudomonadati</taxon>
        <taxon>Pseudomonadota</taxon>
        <taxon>Alphaproteobacteria</taxon>
        <taxon>Hyphomicrobiales</taxon>
        <taxon>Nitrobacteraceae</taxon>
        <taxon>Bradyrhizobium</taxon>
    </lineage>
</organism>
<comment type="caution">
    <text evidence="2">The sequence shown here is derived from an EMBL/GenBank/DDBJ whole genome shotgun (WGS) entry which is preliminary data.</text>
</comment>
<dbReference type="RefSeq" id="WP_085398232.1">
    <property type="nucleotide sequence ID" value="NZ_NAFL01000153.1"/>
</dbReference>
<dbReference type="AlphaFoldDB" id="A0A1Y2JXW8"/>
<accession>A0A1Y2JXW8</accession>
<evidence type="ECO:0000313" key="3">
    <source>
        <dbReference type="Proteomes" id="UP000193335"/>
    </source>
</evidence>
<sequence>MSDQTYHVIMAVLFVLVSGGYFSEAMRQLDLDAYGANDFRYAQVLAEKLIGWALITSLFAWLWL</sequence>
<reference evidence="2 3" key="1">
    <citation type="submission" date="2017-03" db="EMBL/GenBank/DDBJ databases">
        <title>Whole genome sequences of fourteen strains of Bradyrhizobium canariense and one strain of Bradyrhizobium japonicum isolated from Lupinus (Papilionoideae: Genisteae) species in Algeria.</title>
        <authorList>
            <person name="Crovadore J."/>
            <person name="Chekireb D."/>
            <person name="Brachmann A."/>
            <person name="Chablais R."/>
            <person name="Cochard B."/>
            <person name="Lefort F."/>
        </authorList>
    </citation>
    <scope>NUCLEOTIDE SEQUENCE [LARGE SCALE GENOMIC DNA]</scope>
    <source>
        <strain evidence="2 3">UBMA197</strain>
    </source>
</reference>